<evidence type="ECO:0000256" key="7">
    <source>
        <dbReference type="SAM" id="Phobius"/>
    </source>
</evidence>
<dbReference type="PANTHER" id="PTHR43840:SF15">
    <property type="entry name" value="MITOCHONDRIAL METAL TRANSPORTER 1-RELATED"/>
    <property type="match status" value="1"/>
</dbReference>
<evidence type="ECO:0000259" key="9">
    <source>
        <dbReference type="Pfam" id="PF16916"/>
    </source>
</evidence>
<comment type="caution">
    <text evidence="10">The sequence shown here is derived from an EMBL/GenBank/DDBJ whole genome shotgun (WGS) entry which is preliminary data.</text>
</comment>
<dbReference type="eggNOG" id="COG0053">
    <property type="taxonomic scope" value="Bacteria"/>
</dbReference>
<evidence type="ECO:0000256" key="1">
    <source>
        <dbReference type="ARBA" id="ARBA00004141"/>
    </source>
</evidence>
<dbReference type="Pfam" id="PF16916">
    <property type="entry name" value="ZT_dimer"/>
    <property type="match status" value="1"/>
</dbReference>
<dbReference type="GO" id="GO:0016020">
    <property type="term" value="C:membrane"/>
    <property type="evidence" value="ECO:0007669"/>
    <property type="project" value="UniProtKB-SubCell"/>
</dbReference>
<dbReference type="STRING" id="1121324.CLIT_24c00120"/>
<dbReference type="InterPro" id="IPR027469">
    <property type="entry name" value="Cation_efflux_TMD_sf"/>
</dbReference>
<keyword evidence="3" id="KW-0813">Transport</keyword>
<keyword evidence="4 7" id="KW-0812">Transmembrane</keyword>
<dbReference type="Gene3D" id="1.20.1510.10">
    <property type="entry name" value="Cation efflux protein transmembrane domain"/>
    <property type="match status" value="1"/>
</dbReference>
<dbReference type="Proteomes" id="UP000027946">
    <property type="component" value="Unassembled WGS sequence"/>
</dbReference>
<dbReference type="SUPFAM" id="SSF161111">
    <property type="entry name" value="Cation efflux protein transmembrane domain-like"/>
    <property type="match status" value="1"/>
</dbReference>
<dbReference type="InterPro" id="IPR002524">
    <property type="entry name" value="Cation_efflux"/>
</dbReference>
<gene>
    <name evidence="10" type="ORF">CLIT_24c00120</name>
</gene>
<evidence type="ECO:0000256" key="4">
    <source>
        <dbReference type="ARBA" id="ARBA00022692"/>
    </source>
</evidence>
<dbReference type="InterPro" id="IPR036837">
    <property type="entry name" value="Cation_efflux_CTD_sf"/>
</dbReference>
<evidence type="ECO:0000256" key="3">
    <source>
        <dbReference type="ARBA" id="ARBA00022448"/>
    </source>
</evidence>
<sequence length="320" mass="34971">MDERYKKANRITIISIYINIFLSVFKIAVGVLGNSNAIVADGFHSLSDVITSIGVLAGIVVAKKPRDEEHNYGHEKAETLAAFVLSLVLIYAGVKIGLGSMKLMLHPENIKTPSYIALFAAIISILIKEVQYRITVKVGRDINSKALIADAWHHRSDALSSVGTLIGVGGAIMGYGFLDPLAGIIVSLLVLKVGFEILKTSANELMDTSVDKETEYAIREISIGVYGVKNISSLRTRIHGSMAYVDIAICVDPNMSVYDAHDIAEDVQNKVRTQISIIKEVVVHIDPCRREQKHEGCLKIQDCNNPSCEEGCGKVYINKS</sequence>
<organism evidence="10 11">
    <name type="scientific">Peptoclostridium litorale DSM 5388</name>
    <dbReference type="NCBI Taxonomy" id="1121324"/>
    <lineage>
        <taxon>Bacteria</taxon>
        <taxon>Bacillati</taxon>
        <taxon>Bacillota</taxon>
        <taxon>Clostridia</taxon>
        <taxon>Peptostreptococcales</taxon>
        <taxon>Peptoclostridiaceae</taxon>
        <taxon>Peptoclostridium</taxon>
    </lineage>
</organism>
<feature type="transmembrane region" description="Helical" evidence="7">
    <location>
        <begin position="80"/>
        <end position="98"/>
    </location>
</feature>
<accession>A0A069RB14</accession>
<feature type="transmembrane region" description="Helical" evidence="7">
    <location>
        <begin position="12"/>
        <end position="32"/>
    </location>
</feature>
<proteinExistence type="inferred from homology"/>
<dbReference type="RefSeq" id="WP_074210108.1">
    <property type="nucleotide sequence ID" value="NZ_FSRH01000014.1"/>
</dbReference>
<dbReference type="GO" id="GO:0008324">
    <property type="term" value="F:monoatomic cation transmembrane transporter activity"/>
    <property type="evidence" value="ECO:0007669"/>
    <property type="project" value="InterPro"/>
</dbReference>
<keyword evidence="5 7" id="KW-1133">Transmembrane helix</keyword>
<comment type="similarity">
    <text evidence="2">Belongs to the cation diffusion facilitator (CDF) transporter (TC 2.A.4) family.</text>
</comment>
<dbReference type="Gene3D" id="3.30.70.1350">
    <property type="entry name" value="Cation efflux protein, cytoplasmic domain"/>
    <property type="match status" value="1"/>
</dbReference>
<evidence type="ECO:0000256" key="6">
    <source>
        <dbReference type="ARBA" id="ARBA00023136"/>
    </source>
</evidence>
<protein>
    <submittedName>
        <fullName evidence="10">Cation diffusion facilitator family transporter</fullName>
    </submittedName>
</protein>
<evidence type="ECO:0000256" key="5">
    <source>
        <dbReference type="ARBA" id="ARBA00022989"/>
    </source>
</evidence>
<feature type="domain" description="Cation efflux protein cytoplasmic" evidence="9">
    <location>
        <begin position="211"/>
        <end position="288"/>
    </location>
</feature>
<dbReference type="PANTHER" id="PTHR43840">
    <property type="entry name" value="MITOCHONDRIAL METAL TRANSPORTER 1-RELATED"/>
    <property type="match status" value="1"/>
</dbReference>
<dbReference type="OrthoDB" id="9806522at2"/>
<dbReference type="FunFam" id="1.20.1510.10:FF:000006">
    <property type="entry name" value="Divalent cation efflux transporter"/>
    <property type="match status" value="1"/>
</dbReference>
<dbReference type="SUPFAM" id="SSF160240">
    <property type="entry name" value="Cation efflux protein cytoplasmic domain-like"/>
    <property type="match status" value="1"/>
</dbReference>
<feature type="transmembrane region" description="Helical" evidence="7">
    <location>
        <begin position="110"/>
        <end position="127"/>
    </location>
</feature>
<keyword evidence="6 7" id="KW-0472">Membrane</keyword>
<keyword evidence="11" id="KW-1185">Reference proteome</keyword>
<dbReference type="InterPro" id="IPR050291">
    <property type="entry name" value="CDF_Transporter"/>
</dbReference>
<name>A0A069RB14_PEPLI</name>
<evidence type="ECO:0000313" key="10">
    <source>
        <dbReference type="EMBL" id="KDR94249.1"/>
    </source>
</evidence>
<dbReference type="EMBL" id="JJMM01000023">
    <property type="protein sequence ID" value="KDR94249.1"/>
    <property type="molecule type" value="Genomic_DNA"/>
</dbReference>
<evidence type="ECO:0000259" key="8">
    <source>
        <dbReference type="Pfam" id="PF01545"/>
    </source>
</evidence>
<dbReference type="NCBIfam" id="TIGR01297">
    <property type="entry name" value="CDF"/>
    <property type="match status" value="1"/>
</dbReference>
<dbReference type="AlphaFoldDB" id="A0A069RB14"/>
<feature type="domain" description="Cation efflux protein transmembrane" evidence="8">
    <location>
        <begin position="13"/>
        <end position="206"/>
    </location>
</feature>
<comment type="subcellular location">
    <subcellularLocation>
        <location evidence="1">Membrane</location>
        <topology evidence="1">Multi-pass membrane protein</topology>
    </subcellularLocation>
</comment>
<dbReference type="Pfam" id="PF01545">
    <property type="entry name" value="Cation_efflux"/>
    <property type="match status" value="1"/>
</dbReference>
<evidence type="ECO:0000313" key="11">
    <source>
        <dbReference type="Proteomes" id="UP000027946"/>
    </source>
</evidence>
<dbReference type="InterPro" id="IPR058533">
    <property type="entry name" value="Cation_efflux_TM"/>
</dbReference>
<reference evidence="10 11" key="1">
    <citation type="submission" date="2014-03" db="EMBL/GenBank/DDBJ databases">
        <title>Genome sequence of Clostridium litorale W6, DSM 5388.</title>
        <authorList>
            <person name="Poehlein A."/>
            <person name="Jagirdar A."/>
            <person name="Khonsari B."/>
            <person name="Chibani C.M."/>
            <person name="Gutierrez Gutierrez D.A."/>
            <person name="Davydova E."/>
            <person name="Alghaithi H.S."/>
            <person name="Nair K.P."/>
            <person name="Dhamotharan K."/>
            <person name="Chandran L."/>
            <person name="G W."/>
            <person name="Daniel R."/>
        </authorList>
    </citation>
    <scope>NUCLEOTIDE SEQUENCE [LARGE SCALE GENOMIC DNA]</scope>
    <source>
        <strain evidence="10 11">W6</strain>
    </source>
</reference>
<evidence type="ECO:0000256" key="2">
    <source>
        <dbReference type="ARBA" id="ARBA00008114"/>
    </source>
</evidence>
<dbReference type="InterPro" id="IPR027470">
    <property type="entry name" value="Cation_efflux_CTD"/>
</dbReference>